<proteinExistence type="inferred from homology"/>
<dbReference type="SUPFAM" id="SSF82657">
    <property type="entry name" value="BolA-like"/>
    <property type="match status" value="1"/>
</dbReference>
<protein>
    <submittedName>
        <fullName evidence="3">Bola-like protein</fullName>
    </submittedName>
</protein>
<dbReference type="PANTHER" id="PTHR46188">
    <property type="entry name" value="BOLA-LIKE PROTEIN 3"/>
    <property type="match status" value="1"/>
</dbReference>
<dbReference type="STRING" id="1754190.A0A1Y2F5U7"/>
<accession>A0A1Y2F5U7</accession>
<dbReference type="Pfam" id="PF01722">
    <property type="entry name" value="BolA"/>
    <property type="match status" value="1"/>
</dbReference>
<dbReference type="Gene3D" id="3.30.300.90">
    <property type="entry name" value="BolA-like"/>
    <property type="match status" value="1"/>
</dbReference>
<evidence type="ECO:0000313" key="3">
    <source>
        <dbReference type="EMBL" id="ORY78315.1"/>
    </source>
</evidence>
<organism evidence="3 4">
    <name type="scientific">Neocallimastix californiae</name>
    <dbReference type="NCBI Taxonomy" id="1754190"/>
    <lineage>
        <taxon>Eukaryota</taxon>
        <taxon>Fungi</taxon>
        <taxon>Fungi incertae sedis</taxon>
        <taxon>Chytridiomycota</taxon>
        <taxon>Chytridiomycota incertae sedis</taxon>
        <taxon>Neocallimastigomycetes</taxon>
        <taxon>Neocallimastigales</taxon>
        <taxon>Neocallimastigaceae</taxon>
        <taxon>Neocallimastix</taxon>
    </lineage>
</organism>
<reference evidence="3 4" key="1">
    <citation type="submission" date="2016-08" db="EMBL/GenBank/DDBJ databases">
        <title>A Parts List for Fungal Cellulosomes Revealed by Comparative Genomics.</title>
        <authorList>
            <consortium name="DOE Joint Genome Institute"/>
            <person name="Haitjema C.H."/>
            <person name="Gilmore S.P."/>
            <person name="Henske J.K."/>
            <person name="Solomon K.V."/>
            <person name="De Groot R."/>
            <person name="Kuo A."/>
            <person name="Mondo S.J."/>
            <person name="Salamov A.A."/>
            <person name="Labutti K."/>
            <person name="Zhao Z."/>
            <person name="Chiniquy J."/>
            <person name="Barry K."/>
            <person name="Brewer H.M."/>
            <person name="Purvine S.O."/>
            <person name="Wright A.T."/>
            <person name="Boxma B."/>
            <person name="Van Alen T."/>
            <person name="Hackstein J.H."/>
            <person name="Baker S.E."/>
            <person name="Grigoriev I.V."/>
            <person name="O'Malley M.A."/>
        </authorList>
    </citation>
    <scope>NUCLEOTIDE SEQUENCE [LARGE SCALE GENOMIC DNA]</scope>
    <source>
        <strain evidence="3 4">G1</strain>
    </source>
</reference>
<comment type="similarity">
    <text evidence="1 2">Belongs to the BolA/IbaG family.</text>
</comment>
<evidence type="ECO:0000256" key="1">
    <source>
        <dbReference type="ARBA" id="ARBA00005578"/>
    </source>
</evidence>
<dbReference type="InterPro" id="IPR002634">
    <property type="entry name" value="BolA"/>
</dbReference>
<evidence type="ECO:0000313" key="4">
    <source>
        <dbReference type="Proteomes" id="UP000193920"/>
    </source>
</evidence>
<dbReference type="AlphaFoldDB" id="A0A1Y2F5U7"/>
<evidence type="ECO:0000256" key="2">
    <source>
        <dbReference type="RuleBase" id="RU003860"/>
    </source>
</evidence>
<feature type="non-terminal residue" evidence="3">
    <location>
        <position position="75"/>
    </location>
</feature>
<dbReference type="InterPro" id="IPR036065">
    <property type="entry name" value="BolA-like_sf"/>
</dbReference>
<dbReference type="Proteomes" id="UP000193920">
    <property type="component" value="Unassembled WGS sequence"/>
</dbReference>
<dbReference type="GO" id="GO:0005759">
    <property type="term" value="C:mitochondrial matrix"/>
    <property type="evidence" value="ECO:0007669"/>
    <property type="project" value="TreeGrafter"/>
</dbReference>
<dbReference type="OrthoDB" id="203381at2759"/>
<dbReference type="PIRSF" id="PIRSF003113">
    <property type="entry name" value="BolA"/>
    <property type="match status" value="1"/>
</dbReference>
<sequence length="75" mass="8614">ALTPMEKLLLNKLKENFEPTAIIKVKDISDGCGSLYMVDVTSTKFDNLMMVKQHRIVMDILQEELKTWHGIHIVT</sequence>
<gene>
    <name evidence="3" type="ORF">LY90DRAFT_319875</name>
</gene>
<feature type="non-terminal residue" evidence="3">
    <location>
        <position position="1"/>
    </location>
</feature>
<comment type="caution">
    <text evidence="3">The sequence shown here is derived from an EMBL/GenBank/DDBJ whole genome shotgun (WGS) entry which is preliminary data.</text>
</comment>
<dbReference type="PANTHER" id="PTHR46188:SF1">
    <property type="entry name" value="BOLA-LIKE PROTEIN 3"/>
    <property type="match status" value="1"/>
</dbReference>
<dbReference type="EMBL" id="MCOG01000017">
    <property type="protein sequence ID" value="ORY78315.1"/>
    <property type="molecule type" value="Genomic_DNA"/>
</dbReference>
<name>A0A1Y2F5U7_9FUNG</name>
<keyword evidence="4" id="KW-1185">Reference proteome</keyword>
<dbReference type="InterPro" id="IPR052275">
    <property type="entry name" value="Mt_Fe-S_assembly_factor"/>
</dbReference>